<evidence type="ECO:0000313" key="2">
    <source>
        <dbReference type="Proteomes" id="UP000515163"/>
    </source>
</evidence>
<dbReference type="PRINTS" id="PR01301">
    <property type="entry name" value="RGSPROTEIN"/>
</dbReference>
<reference evidence="3 4" key="1">
    <citation type="submission" date="2025-04" db="UniProtKB">
        <authorList>
            <consortium name="RefSeq"/>
        </authorList>
    </citation>
    <scope>IDENTIFICATION</scope>
    <source>
        <tissue evidence="3 4">Tentacle</tissue>
    </source>
</reference>
<dbReference type="Pfam" id="PF00615">
    <property type="entry name" value="RGS"/>
    <property type="match status" value="1"/>
</dbReference>
<dbReference type="OrthoDB" id="10266999at2759"/>
<dbReference type="FunFam" id="1.10.167.10:FF:000001">
    <property type="entry name" value="Putative regulator of g-protein signaling 12"/>
    <property type="match status" value="1"/>
</dbReference>
<proteinExistence type="predicted"/>
<dbReference type="PROSITE" id="PS50132">
    <property type="entry name" value="RGS"/>
    <property type="match status" value="1"/>
</dbReference>
<dbReference type="InterPro" id="IPR016137">
    <property type="entry name" value="RGS"/>
</dbReference>
<feature type="domain" description="RGS" evidence="1">
    <location>
        <begin position="111"/>
        <end position="228"/>
    </location>
</feature>
<evidence type="ECO:0000313" key="4">
    <source>
        <dbReference type="RefSeq" id="XP_031560056.1"/>
    </source>
</evidence>
<gene>
    <name evidence="3 4" type="primary">LOC116296204</name>
</gene>
<dbReference type="RefSeq" id="XP_031560056.1">
    <property type="nucleotide sequence ID" value="XM_031704196.1"/>
</dbReference>
<organism evidence="2 3">
    <name type="scientific">Actinia tenebrosa</name>
    <name type="common">Australian red waratah sea anemone</name>
    <dbReference type="NCBI Taxonomy" id="6105"/>
    <lineage>
        <taxon>Eukaryota</taxon>
        <taxon>Metazoa</taxon>
        <taxon>Cnidaria</taxon>
        <taxon>Anthozoa</taxon>
        <taxon>Hexacorallia</taxon>
        <taxon>Actiniaria</taxon>
        <taxon>Actiniidae</taxon>
        <taxon>Actinia</taxon>
    </lineage>
</organism>
<keyword evidence="2" id="KW-1185">Reference proteome</keyword>
<dbReference type="SMART" id="SM00315">
    <property type="entry name" value="RGS"/>
    <property type="match status" value="1"/>
</dbReference>
<dbReference type="Proteomes" id="UP000515163">
    <property type="component" value="Unplaced"/>
</dbReference>
<dbReference type="PANTHER" id="PTHR10845:SF192">
    <property type="entry name" value="DOUBLE HIT, ISOFORM B"/>
    <property type="match status" value="1"/>
</dbReference>
<dbReference type="SUPFAM" id="SSF48097">
    <property type="entry name" value="Regulator of G-protein signaling, RGS"/>
    <property type="match status" value="1"/>
</dbReference>
<accession>A0A6P8I5N9</accession>
<sequence length="232" mass="27171">MNGRKRKQGDQAQVRRDTSWYYNFSEPIEDTKADTRINILEIYINGKENNPLERCGDHSPLFTRRRDRCCFCCFCCAFECPGSRGRVGNMEQASRYNPRPSTEEVQEWAKSFEKLLSSKSGIKLFHDFLKSEYAEENLLFWLAVEKLKKETEPGNIKNLAQMIYNDYVSTESPKEVSIDHKTRQVIDNEIAHQPTQFTFDKAQQHVYYVMFQDCYPRFLVSAAMKDLLNGNQ</sequence>
<dbReference type="Gene3D" id="1.10.167.10">
    <property type="entry name" value="Regulator of G-protein Signalling 4, domain 2"/>
    <property type="match status" value="1"/>
</dbReference>
<dbReference type="GeneID" id="116296204"/>
<dbReference type="InterPro" id="IPR036305">
    <property type="entry name" value="RGS_sf"/>
</dbReference>
<dbReference type="RefSeq" id="XP_031560055.1">
    <property type="nucleotide sequence ID" value="XM_031704195.1"/>
</dbReference>
<name>A0A6P8I5N9_ACTTE</name>
<protein>
    <submittedName>
        <fullName evidence="3 4">Regulator of G-protein signaling 20-like isoform X3</fullName>
    </submittedName>
</protein>
<evidence type="ECO:0000313" key="3">
    <source>
        <dbReference type="RefSeq" id="XP_031560055.1"/>
    </source>
</evidence>
<evidence type="ECO:0000259" key="1">
    <source>
        <dbReference type="PROSITE" id="PS50132"/>
    </source>
</evidence>
<dbReference type="AlphaFoldDB" id="A0A6P8I5N9"/>
<dbReference type="InterPro" id="IPR044926">
    <property type="entry name" value="RGS_subdomain_2"/>
</dbReference>
<dbReference type="PANTHER" id="PTHR10845">
    <property type="entry name" value="REGULATOR OF G PROTEIN SIGNALING"/>
    <property type="match status" value="1"/>
</dbReference>